<keyword evidence="3" id="KW-1185">Reference proteome</keyword>
<feature type="transmembrane region" description="Helical" evidence="1">
    <location>
        <begin position="63"/>
        <end position="84"/>
    </location>
</feature>
<evidence type="ECO:0000313" key="3">
    <source>
        <dbReference type="Proteomes" id="UP000244005"/>
    </source>
</evidence>
<sequence>MSRRDDSYPRLVNREEEEEEGEWVADFCGCLADPPICLLTMFCPCIGAGMVIEKLDDGRTHCLAASLVWAVLQGLTSCGCLYSCTYRRKLRNMYNLPSRPCPDSLTHLVCFPCAICQELRELKARETSYYGFGEDMRTSVMPPRRQIMDSR</sequence>
<dbReference type="PANTHER" id="PTHR15907">
    <property type="entry name" value="DUF614 FAMILY PROTEIN-RELATED"/>
    <property type="match status" value="1"/>
</dbReference>
<reference evidence="3" key="1">
    <citation type="journal article" date="2017" name="Cell">
        <title>Insights into land plant evolution garnered from the Marchantia polymorpha genome.</title>
        <authorList>
            <person name="Bowman J.L."/>
            <person name="Kohchi T."/>
            <person name="Yamato K.T."/>
            <person name="Jenkins J."/>
            <person name="Shu S."/>
            <person name="Ishizaki K."/>
            <person name="Yamaoka S."/>
            <person name="Nishihama R."/>
            <person name="Nakamura Y."/>
            <person name="Berger F."/>
            <person name="Adam C."/>
            <person name="Aki S.S."/>
            <person name="Althoff F."/>
            <person name="Araki T."/>
            <person name="Arteaga-Vazquez M.A."/>
            <person name="Balasubrmanian S."/>
            <person name="Barry K."/>
            <person name="Bauer D."/>
            <person name="Boehm C.R."/>
            <person name="Briginshaw L."/>
            <person name="Caballero-Perez J."/>
            <person name="Catarino B."/>
            <person name="Chen F."/>
            <person name="Chiyoda S."/>
            <person name="Chovatia M."/>
            <person name="Davies K.M."/>
            <person name="Delmans M."/>
            <person name="Demura T."/>
            <person name="Dierschke T."/>
            <person name="Dolan L."/>
            <person name="Dorantes-Acosta A.E."/>
            <person name="Eklund D.M."/>
            <person name="Florent S.N."/>
            <person name="Flores-Sandoval E."/>
            <person name="Fujiyama A."/>
            <person name="Fukuzawa H."/>
            <person name="Galik B."/>
            <person name="Grimanelli D."/>
            <person name="Grimwood J."/>
            <person name="Grossniklaus U."/>
            <person name="Hamada T."/>
            <person name="Haseloff J."/>
            <person name="Hetherington A.J."/>
            <person name="Higo A."/>
            <person name="Hirakawa Y."/>
            <person name="Hundley H.N."/>
            <person name="Ikeda Y."/>
            <person name="Inoue K."/>
            <person name="Inoue S.I."/>
            <person name="Ishida S."/>
            <person name="Jia Q."/>
            <person name="Kakita M."/>
            <person name="Kanazawa T."/>
            <person name="Kawai Y."/>
            <person name="Kawashima T."/>
            <person name="Kennedy M."/>
            <person name="Kinose K."/>
            <person name="Kinoshita T."/>
            <person name="Kohara Y."/>
            <person name="Koide E."/>
            <person name="Komatsu K."/>
            <person name="Kopischke S."/>
            <person name="Kubo M."/>
            <person name="Kyozuka J."/>
            <person name="Lagercrantz U."/>
            <person name="Lin S.S."/>
            <person name="Lindquist E."/>
            <person name="Lipzen A.M."/>
            <person name="Lu C.W."/>
            <person name="De Luna E."/>
            <person name="Martienssen R.A."/>
            <person name="Minamino N."/>
            <person name="Mizutani M."/>
            <person name="Mizutani M."/>
            <person name="Mochizuki N."/>
            <person name="Monte I."/>
            <person name="Mosher R."/>
            <person name="Nagasaki H."/>
            <person name="Nakagami H."/>
            <person name="Naramoto S."/>
            <person name="Nishitani K."/>
            <person name="Ohtani M."/>
            <person name="Okamoto T."/>
            <person name="Okumura M."/>
            <person name="Phillips J."/>
            <person name="Pollak B."/>
            <person name="Reinders A."/>
            <person name="Rovekamp M."/>
            <person name="Sano R."/>
            <person name="Sawa S."/>
            <person name="Schmid M.W."/>
            <person name="Shirakawa M."/>
            <person name="Solano R."/>
            <person name="Spunde A."/>
            <person name="Suetsugu N."/>
            <person name="Sugano S."/>
            <person name="Sugiyama A."/>
            <person name="Sun R."/>
            <person name="Suzuki Y."/>
            <person name="Takenaka M."/>
            <person name="Takezawa D."/>
            <person name="Tomogane H."/>
            <person name="Tsuzuki M."/>
            <person name="Ueda T."/>
            <person name="Umeda M."/>
            <person name="Ward J.M."/>
            <person name="Watanabe Y."/>
            <person name="Yazaki K."/>
            <person name="Yokoyama R."/>
            <person name="Yoshitake Y."/>
            <person name="Yotsui I."/>
            <person name="Zachgo S."/>
            <person name="Schmutz J."/>
        </authorList>
    </citation>
    <scope>NUCLEOTIDE SEQUENCE [LARGE SCALE GENOMIC DNA]</scope>
    <source>
        <strain evidence="3">Tak-1</strain>
    </source>
</reference>
<dbReference type="InterPro" id="IPR006461">
    <property type="entry name" value="PLAC_motif_containing"/>
</dbReference>
<gene>
    <name evidence="2" type="ORF">MARPO_0073s0040</name>
</gene>
<dbReference type="OMA" id="CCSDMAT"/>
<keyword evidence="1" id="KW-0472">Membrane</keyword>
<proteinExistence type="predicted"/>
<accession>A0A2R6WMU3</accession>
<dbReference type="AlphaFoldDB" id="A0A2R6WMU3"/>
<dbReference type="Gramene" id="Mp5g19030.1">
    <property type="protein sequence ID" value="Mp5g19030.1.cds1"/>
    <property type="gene ID" value="Mp5g19030"/>
</dbReference>
<protein>
    <submittedName>
        <fullName evidence="2">Uncharacterized protein</fullName>
    </submittedName>
</protein>
<dbReference type="Proteomes" id="UP000244005">
    <property type="component" value="Unassembled WGS sequence"/>
</dbReference>
<organism evidence="2 3">
    <name type="scientific">Marchantia polymorpha</name>
    <name type="common">Common liverwort</name>
    <name type="synonym">Marchantia aquatica</name>
    <dbReference type="NCBI Taxonomy" id="3197"/>
    <lineage>
        <taxon>Eukaryota</taxon>
        <taxon>Viridiplantae</taxon>
        <taxon>Streptophyta</taxon>
        <taxon>Embryophyta</taxon>
        <taxon>Marchantiophyta</taxon>
        <taxon>Marchantiopsida</taxon>
        <taxon>Marchantiidae</taxon>
        <taxon>Marchantiales</taxon>
        <taxon>Marchantiaceae</taxon>
        <taxon>Marchantia</taxon>
    </lineage>
</organism>
<name>A0A2R6WMU3_MARPO</name>
<evidence type="ECO:0000313" key="2">
    <source>
        <dbReference type="EMBL" id="PTQ35166.1"/>
    </source>
</evidence>
<dbReference type="Pfam" id="PF04749">
    <property type="entry name" value="PLAC8"/>
    <property type="match status" value="1"/>
</dbReference>
<dbReference type="EMBL" id="KZ772745">
    <property type="protein sequence ID" value="PTQ35166.1"/>
    <property type="molecule type" value="Genomic_DNA"/>
</dbReference>
<keyword evidence="1" id="KW-1133">Transmembrane helix</keyword>
<keyword evidence="1" id="KW-0812">Transmembrane</keyword>
<dbReference type="OrthoDB" id="1045822at2759"/>
<evidence type="ECO:0000256" key="1">
    <source>
        <dbReference type="SAM" id="Phobius"/>
    </source>
</evidence>
<dbReference type="NCBIfam" id="TIGR01571">
    <property type="entry name" value="A_thal_Cys_rich"/>
    <property type="match status" value="1"/>
</dbReference>